<proteinExistence type="predicted"/>
<evidence type="ECO:0000313" key="1">
    <source>
        <dbReference type="EMBL" id="KDR20610.1"/>
    </source>
</evidence>
<keyword evidence="2" id="KW-1185">Reference proteome</keyword>
<accession>A0A067RAE6</accession>
<evidence type="ECO:0000313" key="2">
    <source>
        <dbReference type="Proteomes" id="UP000027135"/>
    </source>
</evidence>
<dbReference type="Proteomes" id="UP000027135">
    <property type="component" value="Unassembled WGS sequence"/>
</dbReference>
<gene>
    <name evidence="1" type="ORF">L798_04371</name>
</gene>
<name>A0A067RAE6_ZOONE</name>
<dbReference type="EMBL" id="KK852595">
    <property type="protein sequence ID" value="KDR20610.1"/>
    <property type="molecule type" value="Genomic_DNA"/>
</dbReference>
<dbReference type="InParanoid" id="A0A067RAE6"/>
<protein>
    <submittedName>
        <fullName evidence="1">Uncharacterized protein</fullName>
    </submittedName>
</protein>
<organism evidence="1 2">
    <name type="scientific">Zootermopsis nevadensis</name>
    <name type="common">Dampwood termite</name>
    <dbReference type="NCBI Taxonomy" id="136037"/>
    <lineage>
        <taxon>Eukaryota</taxon>
        <taxon>Metazoa</taxon>
        <taxon>Ecdysozoa</taxon>
        <taxon>Arthropoda</taxon>
        <taxon>Hexapoda</taxon>
        <taxon>Insecta</taxon>
        <taxon>Pterygota</taxon>
        <taxon>Neoptera</taxon>
        <taxon>Polyneoptera</taxon>
        <taxon>Dictyoptera</taxon>
        <taxon>Blattodea</taxon>
        <taxon>Blattoidea</taxon>
        <taxon>Termitoidae</taxon>
        <taxon>Termopsidae</taxon>
        <taxon>Zootermopsis</taxon>
    </lineage>
</organism>
<dbReference type="AlphaFoldDB" id="A0A067RAE6"/>
<sequence length="93" mass="11005">MRFRVDGIKKLDHRSRKCCLEGLQTNLLIRLPARLHISAVISRLYKLINLRRNQIHVLNSFRVQFTRKPAYKFLQFGRILKYSPPTTTILISL</sequence>
<reference evidence="1 2" key="1">
    <citation type="journal article" date="2014" name="Nat. Commun.">
        <title>Molecular traces of alternative social organization in a termite genome.</title>
        <authorList>
            <person name="Terrapon N."/>
            <person name="Li C."/>
            <person name="Robertson H.M."/>
            <person name="Ji L."/>
            <person name="Meng X."/>
            <person name="Booth W."/>
            <person name="Chen Z."/>
            <person name="Childers C.P."/>
            <person name="Glastad K.M."/>
            <person name="Gokhale K."/>
            <person name="Gowin J."/>
            <person name="Gronenberg W."/>
            <person name="Hermansen R.A."/>
            <person name="Hu H."/>
            <person name="Hunt B.G."/>
            <person name="Huylmans A.K."/>
            <person name="Khalil S.M."/>
            <person name="Mitchell R.D."/>
            <person name="Munoz-Torres M.C."/>
            <person name="Mustard J.A."/>
            <person name="Pan H."/>
            <person name="Reese J.T."/>
            <person name="Scharf M.E."/>
            <person name="Sun F."/>
            <person name="Vogel H."/>
            <person name="Xiao J."/>
            <person name="Yang W."/>
            <person name="Yang Z."/>
            <person name="Yang Z."/>
            <person name="Zhou J."/>
            <person name="Zhu J."/>
            <person name="Brent C.S."/>
            <person name="Elsik C.G."/>
            <person name="Goodisman M.A."/>
            <person name="Liberles D.A."/>
            <person name="Roe R.M."/>
            <person name="Vargo E.L."/>
            <person name="Vilcinskas A."/>
            <person name="Wang J."/>
            <person name="Bornberg-Bauer E."/>
            <person name="Korb J."/>
            <person name="Zhang G."/>
            <person name="Liebig J."/>
        </authorList>
    </citation>
    <scope>NUCLEOTIDE SEQUENCE [LARGE SCALE GENOMIC DNA]</scope>
    <source>
        <tissue evidence="1">Whole organism</tissue>
    </source>
</reference>